<feature type="signal peptide" evidence="1">
    <location>
        <begin position="1"/>
        <end position="19"/>
    </location>
</feature>
<comment type="caution">
    <text evidence="2">The sequence shown here is derived from an EMBL/GenBank/DDBJ whole genome shotgun (WGS) entry which is preliminary data.</text>
</comment>
<keyword evidence="1" id="KW-0732">Signal</keyword>
<dbReference type="PROSITE" id="PS51257">
    <property type="entry name" value="PROKAR_LIPOPROTEIN"/>
    <property type="match status" value="1"/>
</dbReference>
<proteinExistence type="predicted"/>
<evidence type="ECO:0000313" key="2">
    <source>
        <dbReference type="EMBL" id="MBU9710187.1"/>
    </source>
</evidence>
<accession>A0ABS6J921</accession>
<dbReference type="RefSeq" id="WP_217064083.1">
    <property type="nucleotide sequence ID" value="NZ_JAHQCS010000006.1"/>
</dbReference>
<gene>
    <name evidence="2" type="ORF">KS419_00220</name>
</gene>
<reference evidence="2 3" key="1">
    <citation type="submission" date="2021-06" db="EMBL/GenBank/DDBJ databases">
        <title>Bacillus sp. RD4P76, an endophyte from a halophyte.</title>
        <authorList>
            <person name="Sun J.-Q."/>
        </authorList>
    </citation>
    <scope>NUCLEOTIDE SEQUENCE [LARGE SCALE GENOMIC DNA]</scope>
    <source>
        <strain evidence="2 3">CGMCC 1.15917</strain>
    </source>
</reference>
<name>A0ABS6J921_9BACI</name>
<sequence length="183" mass="21069">MKRLLIVIVGSVTFCLMSACSISIEEFVGKDVDVKSTETASEEKGVSEENHEDNLPTVSVLDMREEELLKIASSIYHEVDLIYLAKTEEEYDQLVESTFIDTEYYGERLLEFFEVGGRYMSIETTLYDEQIQIIDESSFEYILKYEMIAITEDGQVDLYDHGNFIQINFQMDEGGEFKISEIP</sequence>
<evidence type="ECO:0000313" key="3">
    <source>
        <dbReference type="Proteomes" id="UP000784880"/>
    </source>
</evidence>
<dbReference type="EMBL" id="JAHQCS010000006">
    <property type="protein sequence ID" value="MBU9710187.1"/>
    <property type="molecule type" value="Genomic_DNA"/>
</dbReference>
<feature type="chain" id="PRO_5046582635" evidence="1">
    <location>
        <begin position="20"/>
        <end position="183"/>
    </location>
</feature>
<evidence type="ECO:0000256" key="1">
    <source>
        <dbReference type="SAM" id="SignalP"/>
    </source>
</evidence>
<organism evidence="2 3">
    <name type="scientific">Evansella tamaricis</name>
    <dbReference type="NCBI Taxonomy" id="2069301"/>
    <lineage>
        <taxon>Bacteria</taxon>
        <taxon>Bacillati</taxon>
        <taxon>Bacillota</taxon>
        <taxon>Bacilli</taxon>
        <taxon>Bacillales</taxon>
        <taxon>Bacillaceae</taxon>
        <taxon>Evansella</taxon>
    </lineage>
</organism>
<keyword evidence="3" id="KW-1185">Reference proteome</keyword>
<protein>
    <submittedName>
        <fullName evidence="2">Uncharacterized protein</fullName>
    </submittedName>
</protein>
<dbReference type="Proteomes" id="UP000784880">
    <property type="component" value="Unassembled WGS sequence"/>
</dbReference>